<keyword evidence="7 8" id="KW-0411">Iron-sulfur</keyword>
<dbReference type="PANTHER" id="PTHR42961">
    <property type="entry name" value="IRON-SULFUR PROTEIN NUBPL"/>
    <property type="match status" value="1"/>
</dbReference>
<reference evidence="10 11" key="1">
    <citation type="submission" date="2019-12" db="EMBL/GenBank/DDBJ databases">
        <authorList>
            <person name="Zhao J."/>
        </authorList>
    </citation>
    <scope>NUCLEOTIDE SEQUENCE [LARGE SCALE GENOMIC DNA]</scope>
    <source>
        <strain evidence="10 11">S-15</strain>
    </source>
</reference>
<dbReference type="InterPro" id="IPR000808">
    <property type="entry name" value="Mrp-like_CS"/>
</dbReference>
<dbReference type="PROSITE" id="PS01215">
    <property type="entry name" value="MRP"/>
    <property type="match status" value="1"/>
</dbReference>
<accession>A0A6N9NDQ7</accession>
<dbReference type="SUPFAM" id="SSF52540">
    <property type="entry name" value="P-loop containing nucleoside triphosphate hydrolases"/>
    <property type="match status" value="1"/>
</dbReference>
<dbReference type="EMBL" id="WWNE01000003">
    <property type="protein sequence ID" value="NBG64736.1"/>
    <property type="molecule type" value="Genomic_DNA"/>
</dbReference>
<dbReference type="InterPro" id="IPR034904">
    <property type="entry name" value="FSCA_dom_sf"/>
</dbReference>
<dbReference type="FunFam" id="3.40.50.300:FF:001119">
    <property type="entry name" value="Iron-sulfur cluster carrier protein"/>
    <property type="match status" value="1"/>
</dbReference>
<dbReference type="GO" id="GO:0140663">
    <property type="term" value="F:ATP-dependent FeS chaperone activity"/>
    <property type="evidence" value="ECO:0007669"/>
    <property type="project" value="InterPro"/>
</dbReference>
<dbReference type="GO" id="GO:0051539">
    <property type="term" value="F:4 iron, 4 sulfur cluster binding"/>
    <property type="evidence" value="ECO:0007669"/>
    <property type="project" value="TreeGrafter"/>
</dbReference>
<feature type="domain" description="MIP18 family-like" evidence="9">
    <location>
        <begin position="2"/>
        <end position="68"/>
    </location>
</feature>
<dbReference type="Gene3D" id="3.40.50.300">
    <property type="entry name" value="P-loop containing nucleotide triphosphate hydrolases"/>
    <property type="match status" value="1"/>
</dbReference>
<comment type="similarity">
    <text evidence="2">In the C-terminal section; belongs to the Mrp/NBP35 ATP-binding proteins family.</text>
</comment>
<dbReference type="GO" id="GO:0005524">
    <property type="term" value="F:ATP binding"/>
    <property type="evidence" value="ECO:0007669"/>
    <property type="project" value="UniProtKB-UniRule"/>
</dbReference>
<dbReference type="InterPro" id="IPR027417">
    <property type="entry name" value="P-loop_NTPase"/>
</dbReference>
<evidence type="ECO:0000256" key="1">
    <source>
        <dbReference type="ARBA" id="ARBA00007352"/>
    </source>
</evidence>
<dbReference type="Proteomes" id="UP000470771">
    <property type="component" value="Unassembled WGS sequence"/>
</dbReference>
<dbReference type="InterPro" id="IPR044304">
    <property type="entry name" value="NUBPL-like"/>
</dbReference>
<dbReference type="Pfam" id="PF10609">
    <property type="entry name" value="ParA"/>
    <property type="match status" value="1"/>
</dbReference>
<dbReference type="GO" id="GO:0016226">
    <property type="term" value="P:iron-sulfur cluster assembly"/>
    <property type="evidence" value="ECO:0007669"/>
    <property type="project" value="InterPro"/>
</dbReference>
<dbReference type="InterPro" id="IPR033756">
    <property type="entry name" value="YlxH/NBP35"/>
</dbReference>
<keyword evidence="11" id="KW-1185">Reference proteome</keyword>
<dbReference type="HAMAP" id="MF_02040">
    <property type="entry name" value="Mrp_NBP35"/>
    <property type="match status" value="1"/>
</dbReference>
<evidence type="ECO:0000259" key="9">
    <source>
        <dbReference type="Pfam" id="PF01883"/>
    </source>
</evidence>
<dbReference type="Pfam" id="PF01883">
    <property type="entry name" value="FeS_assembly_P"/>
    <property type="match status" value="1"/>
</dbReference>
<evidence type="ECO:0000256" key="8">
    <source>
        <dbReference type="HAMAP-Rule" id="MF_02040"/>
    </source>
</evidence>
<evidence type="ECO:0000256" key="6">
    <source>
        <dbReference type="ARBA" id="ARBA00023004"/>
    </source>
</evidence>
<comment type="subunit">
    <text evidence="8">Homodimer.</text>
</comment>
<organism evidence="10 11">
    <name type="scientific">Acidiluteibacter ferrifornacis</name>
    <dbReference type="NCBI Taxonomy" id="2692424"/>
    <lineage>
        <taxon>Bacteria</taxon>
        <taxon>Pseudomonadati</taxon>
        <taxon>Bacteroidota</taxon>
        <taxon>Flavobacteriia</taxon>
        <taxon>Flavobacteriales</taxon>
        <taxon>Cryomorphaceae</taxon>
        <taxon>Acidiluteibacter</taxon>
    </lineage>
</organism>
<comment type="similarity">
    <text evidence="8">Belongs to the Mrp/NBP35 ATP-binding proteins family.</text>
</comment>
<comment type="similarity">
    <text evidence="1">In the N-terminal section; belongs to the MIP18 family.</text>
</comment>
<dbReference type="GO" id="GO:0046872">
    <property type="term" value="F:metal ion binding"/>
    <property type="evidence" value="ECO:0007669"/>
    <property type="project" value="UniProtKB-KW"/>
</dbReference>
<gene>
    <name evidence="10" type="ORF">GQN54_01315</name>
</gene>
<evidence type="ECO:0000256" key="7">
    <source>
        <dbReference type="ARBA" id="ARBA00023014"/>
    </source>
</evidence>
<evidence type="ECO:0000256" key="4">
    <source>
        <dbReference type="ARBA" id="ARBA00022741"/>
    </source>
</evidence>
<comment type="caution">
    <text evidence="10">The sequence shown here is derived from an EMBL/GenBank/DDBJ whole genome shotgun (WGS) entry which is preliminary data.</text>
</comment>
<keyword evidence="5 8" id="KW-0067">ATP-binding</keyword>
<dbReference type="InterPro" id="IPR002744">
    <property type="entry name" value="MIP18-like"/>
</dbReference>
<comment type="function">
    <text evidence="8">Binds and transfers iron-sulfur (Fe-S) clusters to target apoproteins. Can hydrolyze ATP.</text>
</comment>
<dbReference type="InterPro" id="IPR019591">
    <property type="entry name" value="Mrp/NBP35_ATP-bd"/>
</dbReference>
<evidence type="ECO:0000256" key="3">
    <source>
        <dbReference type="ARBA" id="ARBA00022723"/>
    </source>
</evidence>
<keyword evidence="8" id="KW-0378">Hydrolase</keyword>
<proteinExistence type="inferred from homology"/>
<keyword evidence="4 8" id="KW-0547">Nucleotide-binding</keyword>
<dbReference type="CDD" id="cd02037">
    <property type="entry name" value="Mrp_NBP35"/>
    <property type="match status" value="1"/>
</dbReference>
<name>A0A6N9NDQ7_9FLAO</name>
<sequence length="352" mass="38284">MHALSFVIEPDLKKDIVELNLVSKVEFQNNTISFDLQISNPAMHNKKRIEEACEHQIKRHLGDSINVSANITAMPKAHERKPEHRTMLPGVKHIIAVASGKGGVGKSTISSNLAAGLAAEGYKVGLVDADIYGPSVPAMFNVGDEKPAMVEVDGTQLIKPVESFGVKLLSIGFFSSPDQAVVWRGPMATKALTQMFKDAHWGELDFMIIDLPPGTGDVHLTLVQQIPLSGAVVVSTPQEIALVDMRKALAMFKLPEINVPVLGVVENMSYFTPVELPDNKYYIFGKNGAKDLAERTGINFLGEVPLVQSIREAGDIGRPAVLQDDTPQALALKAFIQNVKSQLNVEPILQHD</sequence>
<feature type="binding site" evidence="8">
    <location>
        <begin position="100"/>
        <end position="107"/>
    </location>
    <ligand>
        <name>ATP</name>
        <dbReference type="ChEBI" id="CHEBI:30616"/>
    </ligand>
</feature>
<dbReference type="AlphaFoldDB" id="A0A6N9NDQ7"/>
<dbReference type="Gene3D" id="3.30.300.130">
    <property type="entry name" value="Fe-S cluster assembly (FSCA)"/>
    <property type="match status" value="1"/>
</dbReference>
<evidence type="ECO:0000313" key="10">
    <source>
        <dbReference type="EMBL" id="NBG64736.1"/>
    </source>
</evidence>
<dbReference type="PANTHER" id="PTHR42961:SF2">
    <property type="entry name" value="IRON-SULFUR PROTEIN NUBPL"/>
    <property type="match status" value="1"/>
</dbReference>
<evidence type="ECO:0000256" key="5">
    <source>
        <dbReference type="ARBA" id="ARBA00022840"/>
    </source>
</evidence>
<evidence type="ECO:0000313" key="11">
    <source>
        <dbReference type="Proteomes" id="UP000470771"/>
    </source>
</evidence>
<keyword evidence="3 8" id="KW-0479">Metal-binding</keyword>
<protein>
    <recommendedName>
        <fullName evidence="8">Iron-sulfur cluster carrier protein</fullName>
    </recommendedName>
</protein>
<dbReference type="SUPFAM" id="SSF117916">
    <property type="entry name" value="Fe-S cluster assembly (FSCA) domain-like"/>
    <property type="match status" value="1"/>
</dbReference>
<dbReference type="GO" id="GO:0016887">
    <property type="term" value="F:ATP hydrolysis activity"/>
    <property type="evidence" value="ECO:0007669"/>
    <property type="project" value="UniProtKB-UniRule"/>
</dbReference>
<evidence type="ECO:0000256" key="2">
    <source>
        <dbReference type="ARBA" id="ARBA00008205"/>
    </source>
</evidence>
<keyword evidence="6 8" id="KW-0408">Iron</keyword>